<dbReference type="AlphaFoldDB" id="A0A1L8CPC2"/>
<evidence type="ECO:0000313" key="2">
    <source>
        <dbReference type="Proteomes" id="UP000231632"/>
    </source>
</evidence>
<evidence type="ECO:0000313" key="1">
    <source>
        <dbReference type="EMBL" id="GAV20679.1"/>
    </source>
</evidence>
<keyword evidence="2" id="KW-1185">Reference proteome</keyword>
<reference evidence="1 2" key="1">
    <citation type="journal article" date="2017" name="Arch. Microbiol.">
        <title>Mariprofundus micogutta sp. nov., a novel iron-oxidizing zetaproteobacterium isolated from a deep-sea hydrothermal field at the Bayonnaise knoll of the Izu-Ogasawara arc, and a description of Mariprofundales ord. nov. and Zetaproteobacteria classis nov.</title>
        <authorList>
            <person name="Makita H."/>
            <person name="Tanaka E."/>
            <person name="Mitsunobu S."/>
            <person name="Miyazaki M."/>
            <person name="Nunoura T."/>
            <person name="Uematsu K."/>
            <person name="Takaki Y."/>
            <person name="Nishi S."/>
            <person name="Shimamura S."/>
            <person name="Takai K."/>
        </authorList>
    </citation>
    <scope>NUCLEOTIDE SEQUENCE [LARGE SCALE GENOMIC DNA]</scope>
    <source>
        <strain evidence="1 2">ET2</strain>
    </source>
</reference>
<proteinExistence type="predicted"/>
<protein>
    <submittedName>
        <fullName evidence="1">Uncharacterized protein</fullName>
    </submittedName>
</protein>
<dbReference type="Proteomes" id="UP000231632">
    <property type="component" value="Unassembled WGS sequence"/>
</dbReference>
<dbReference type="EMBL" id="BDFD01000013">
    <property type="protein sequence ID" value="GAV20679.1"/>
    <property type="molecule type" value="Genomic_DNA"/>
</dbReference>
<name>A0A1L8CPC2_9PROT</name>
<sequence length="125" mass="14132">MYRLVSRLEQELRDDLRLNDELASIIECELPHMIVAIKTALEIPETGVLYATTQDRHDTGAQMISNMLAKVEACDSEVIDLLPELSDVLISSNHSIDLTMLEKAIHAYDFDSAETELKKLIKFVD</sequence>
<accession>A0A1L8CPC2</accession>
<gene>
    <name evidence="1" type="ORF">MMIC_P1651</name>
</gene>
<organism evidence="1 2">
    <name type="scientific">Mariprofundus micogutta</name>
    <dbReference type="NCBI Taxonomy" id="1921010"/>
    <lineage>
        <taxon>Bacteria</taxon>
        <taxon>Pseudomonadati</taxon>
        <taxon>Pseudomonadota</taxon>
        <taxon>Candidatius Mariprofundia</taxon>
        <taxon>Mariprofundales</taxon>
        <taxon>Mariprofundaceae</taxon>
        <taxon>Mariprofundus</taxon>
    </lineage>
</organism>
<comment type="caution">
    <text evidence="1">The sequence shown here is derived from an EMBL/GenBank/DDBJ whole genome shotgun (WGS) entry which is preliminary data.</text>
</comment>